<evidence type="ECO:0000313" key="3">
    <source>
        <dbReference type="EMBL" id="KAA1399989.1"/>
    </source>
</evidence>
<evidence type="ECO:0000256" key="1">
    <source>
        <dbReference type="PIRSR" id="PIRSR613078-1"/>
    </source>
</evidence>
<feature type="active site" description="Tele-phosphohistidine intermediate" evidence="1">
    <location>
        <position position="11"/>
    </location>
</feature>
<dbReference type="SUPFAM" id="SSF53254">
    <property type="entry name" value="Phosphoglycerate mutase-like"/>
    <property type="match status" value="1"/>
</dbReference>
<dbReference type="SMART" id="SM00855">
    <property type="entry name" value="PGAM"/>
    <property type="match status" value="1"/>
</dbReference>
<comment type="caution">
    <text evidence="3">The sequence shown here is derived from an EMBL/GenBank/DDBJ whole genome shotgun (WGS) entry which is preliminary data.</text>
</comment>
<name>A0A5M4FID5_9ACTN</name>
<dbReference type="AlphaFoldDB" id="A0A5M4FID5"/>
<accession>A0A5M4FID5</accession>
<dbReference type="RefSeq" id="WP_149688098.1">
    <property type="nucleotide sequence ID" value="NZ_SDPQ02000001.1"/>
</dbReference>
<dbReference type="PANTHER" id="PTHR48100">
    <property type="entry name" value="BROAD-SPECIFICITY PHOSPHATASE YOR283W-RELATED"/>
    <property type="match status" value="1"/>
</dbReference>
<gene>
    <name evidence="3" type="ORF">ESP70_004360</name>
</gene>
<dbReference type="CDD" id="cd07067">
    <property type="entry name" value="HP_PGM_like"/>
    <property type="match status" value="1"/>
</dbReference>
<feature type="binding site" evidence="2">
    <location>
        <position position="60"/>
    </location>
    <ligand>
        <name>substrate</name>
    </ligand>
</feature>
<keyword evidence="4" id="KW-1185">Reference proteome</keyword>
<evidence type="ECO:0000256" key="2">
    <source>
        <dbReference type="PIRSR" id="PIRSR613078-2"/>
    </source>
</evidence>
<organism evidence="3 4">
    <name type="scientific">Aeromicrobium ginsengisoli</name>
    <dbReference type="NCBI Taxonomy" id="363867"/>
    <lineage>
        <taxon>Bacteria</taxon>
        <taxon>Bacillati</taxon>
        <taxon>Actinomycetota</taxon>
        <taxon>Actinomycetes</taxon>
        <taxon>Propionibacteriales</taxon>
        <taxon>Nocardioidaceae</taxon>
        <taxon>Aeromicrobium</taxon>
    </lineage>
</organism>
<dbReference type="InterPro" id="IPR013078">
    <property type="entry name" value="His_Pase_superF_clade-1"/>
</dbReference>
<dbReference type="EMBL" id="SDPQ02000001">
    <property type="protein sequence ID" value="KAA1399989.1"/>
    <property type="molecule type" value="Genomic_DNA"/>
</dbReference>
<dbReference type="OrthoDB" id="4697614at2"/>
<feature type="binding site" evidence="2">
    <location>
        <begin position="10"/>
        <end position="17"/>
    </location>
    <ligand>
        <name>substrate</name>
    </ligand>
</feature>
<dbReference type="GO" id="GO:0005737">
    <property type="term" value="C:cytoplasm"/>
    <property type="evidence" value="ECO:0007669"/>
    <property type="project" value="TreeGrafter"/>
</dbReference>
<evidence type="ECO:0000313" key="4">
    <source>
        <dbReference type="Proteomes" id="UP000380867"/>
    </source>
</evidence>
<dbReference type="Pfam" id="PF00300">
    <property type="entry name" value="His_Phos_1"/>
    <property type="match status" value="1"/>
</dbReference>
<dbReference type="GO" id="GO:0016791">
    <property type="term" value="F:phosphatase activity"/>
    <property type="evidence" value="ECO:0007669"/>
    <property type="project" value="TreeGrafter"/>
</dbReference>
<dbReference type="InterPro" id="IPR050275">
    <property type="entry name" value="PGM_Phosphatase"/>
</dbReference>
<dbReference type="Gene3D" id="3.40.50.1240">
    <property type="entry name" value="Phosphoglycerate mutase-like"/>
    <property type="match status" value="1"/>
</dbReference>
<feature type="active site" description="Proton donor/acceptor" evidence="1">
    <location>
        <position position="84"/>
    </location>
</feature>
<dbReference type="PANTHER" id="PTHR48100:SF62">
    <property type="entry name" value="GLUCOSYL-3-PHOSPHOGLYCERATE PHOSPHATASE"/>
    <property type="match status" value="1"/>
</dbReference>
<protein>
    <submittedName>
        <fullName evidence="3">Histidine phosphatase family protein</fullName>
    </submittedName>
</protein>
<dbReference type="Proteomes" id="UP000380867">
    <property type="component" value="Unassembled WGS sequence"/>
</dbReference>
<dbReference type="InterPro" id="IPR029033">
    <property type="entry name" value="His_PPase_superfam"/>
</dbReference>
<proteinExistence type="predicted"/>
<reference evidence="3" key="1">
    <citation type="submission" date="2019-09" db="EMBL/GenBank/DDBJ databases">
        <authorList>
            <person name="Li J."/>
        </authorList>
    </citation>
    <scope>NUCLEOTIDE SEQUENCE [LARGE SCALE GENOMIC DNA]</scope>
    <source>
        <strain evidence="3">JCM 14732</strain>
    </source>
</reference>
<sequence>MTTRQVILWRHGRTSWNVEGRVQGQSDIPLDEVGLEQAKAAAARLAALRPHRIVSSDLVRAADTARTLGDLTGTAVELDPRLRELNFGEREGLTWREAWDAFPDGMKAWVEGDETQIPGSETHRQAGERFAAALRDLLEDLPADGVMVVVAHGAVLRTGACAFLDIPEAHWSTFGGLGNCAWSVLEESRHKDWFQWRLTEWNAGTLPEPVMSDDE</sequence>